<evidence type="ECO:0000256" key="1">
    <source>
        <dbReference type="ARBA" id="ARBA00006484"/>
    </source>
</evidence>
<protein>
    <submittedName>
        <fullName evidence="4">Oxidoreductase</fullName>
    </submittedName>
</protein>
<comment type="similarity">
    <text evidence="1 3">Belongs to the short-chain dehydrogenases/reductases (SDR) family.</text>
</comment>
<dbReference type="Pfam" id="PF00106">
    <property type="entry name" value="adh_short"/>
    <property type="match status" value="1"/>
</dbReference>
<keyword evidence="2" id="KW-0560">Oxidoreductase</keyword>
<dbReference type="RefSeq" id="WP_069729909.1">
    <property type="nucleotide sequence ID" value="NZ_JABWPE010000035.1"/>
</dbReference>
<dbReference type="EMBL" id="JABWPM010000033">
    <property type="protein sequence ID" value="NUY98831.1"/>
    <property type="molecule type" value="Genomic_DNA"/>
</dbReference>
<evidence type="ECO:0000256" key="3">
    <source>
        <dbReference type="RuleBase" id="RU000363"/>
    </source>
</evidence>
<dbReference type="PANTHER" id="PTHR43976">
    <property type="entry name" value="SHORT CHAIN DEHYDROGENASE"/>
    <property type="match status" value="1"/>
</dbReference>
<evidence type="ECO:0000313" key="4">
    <source>
        <dbReference type="EMBL" id="NUY98831.1"/>
    </source>
</evidence>
<dbReference type="InterPro" id="IPR036291">
    <property type="entry name" value="NAD(P)-bd_dom_sf"/>
</dbReference>
<evidence type="ECO:0000313" key="5">
    <source>
        <dbReference type="Proteomes" id="UP000566985"/>
    </source>
</evidence>
<dbReference type="GO" id="GO:0016491">
    <property type="term" value="F:oxidoreductase activity"/>
    <property type="evidence" value="ECO:0007669"/>
    <property type="project" value="UniProtKB-KW"/>
</dbReference>
<name>A0A7Y6NI12_9GAMM</name>
<sequence>MNVKPVALVTGASSGIGKVTADKLIAAGYRVYGTSRRGRPAGDHAFPLLMLDVTNDDSVTAAIEELLQREGRIDLLVNNAGYGIAPAAAEESSIGQAKHLFDTNFFGMVRMTCTVIPQMRRQGGGRIINIGSIIGLIPLPYVALYAASKHAVEGYSEALDHELRTQGIRVSVIEPAYTRTDFESNSQQADLPLEEYAAIRNKLTAVVSQAMAKAEQPESVADVTVKVAQSTQPKRRYTVGKLAGRLAFLRRFAPAGLLDKAVRNSLQLDDRRATEPKGQRANGE</sequence>
<dbReference type="GeneID" id="57347608"/>
<dbReference type="AlphaFoldDB" id="A0A7Y6NI12"/>
<accession>A0A7Y6NI12</accession>
<dbReference type="PANTHER" id="PTHR43976:SF16">
    <property type="entry name" value="SHORT-CHAIN DEHYDROGENASE_REDUCTASE FAMILY PROTEIN"/>
    <property type="match status" value="1"/>
</dbReference>
<evidence type="ECO:0000256" key="2">
    <source>
        <dbReference type="ARBA" id="ARBA00023002"/>
    </source>
</evidence>
<organism evidence="4 5">
    <name type="scientific">Pantoea brenneri</name>
    <dbReference type="NCBI Taxonomy" id="472694"/>
    <lineage>
        <taxon>Bacteria</taxon>
        <taxon>Pseudomonadati</taxon>
        <taxon>Pseudomonadota</taxon>
        <taxon>Gammaproteobacteria</taxon>
        <taxon>Enterobacterales</taxon>
        <taxon>Erwiniaceae</taxon>
        <taxon>Pantoea</taxon>
    </lineage>
</organism>
<dbReference type="PRINTS" id="PR00080">
    <property type="entry name" value="SDRFAMILY"/>
</dbReference>
<dbReference type="Gene3D" id="3.40.50.720">
    <property type="entry name" value="NAD(P)-binding Rossmann-like Domain"/>
    <property type="match status" value="1"/>
</dbReference>
<dbReference type="InterPro" id="IPR002347">
    <property type="entry name" value="SDR_fam"/>
</dbReference>
<dbReference type="PRINTS" id="PR00081">
    <property type="entry name" value="GDHRDH"/>
</dbReference>
<dbReference type="CDD" id="cd05374">
    <property type="entry name" value="17beta-HSD-like_SDR_c"/>
    <property type="match status" value="1"/>
</dbReference>
<dbReference type="InterPro" id="IPR051911">
    <property type="entry name" value="SDR_oxidoreductase"/>
</dbReference>
<dbReference type="NCBIfam" id="NF004823">
    <property type="entry name" value="PRK06179.1"/>
    <property type="match status" value="1"/>
</dbReference>
<gene>
    <name evidence="4" type="ORF">HU668_20490</name>
</gene>
<reference evidence="4 5" key="1">
    <citation type="submission" date="2020-05" db="EMBL/GenBank/DDBJ databases">
        <title>Whole Genome Sequences of Enterobacteriales Associated with the International Space Station.</title>
        <authorList>
            <person name="Bharadwaj A."/>
            <person name="Daudu R."/>
            <person name="Singh N."/>
            <person name="Wood J."/>
            <person name="Debieu M."/>
            <person name="Mason C."/>
            <person name="Wang C."/>
            <person name="Venkateswaran K."/>
        </authorList>
    </citation>
    <scope>NUCLEOTIDE SEQUENCE [LARGE SCALE GENOMIC DNA]</scope>
    <source>
        <strain evidence="4 5">IF5SW-B1</strain>
    </source>
</reference>
<dbReference type="Proteomes" id="UP000566985">
    <property type="component" value="Unassembled WGS sequence"/>
</dbReference>
<proteinExistence type="inferred from homology"/>
<comment type="caution">
    <text evidence="4">The sequence shown here is derived from an EMBL/GenBank/DDBJ whole genome shotgun (WGS) entry which is preliminary data.</text>
</comment>
<dbReference type="SUPFAM" id="SSF51735">
    <property type="entry name" value="NAD(P)-binding Rossmann-fold domains"/>
    <property type="match status" value="1"/>
</dbReference>